<protein>
    <recommendedName>
        <fullName evidence="6">Histone deacetylase interacting domain-containing protein</fullName>
    </recommendedName>
</protein>
<gene>
    <name evidence="7" type="ORF">D5086_0000058660</name>
</gene>
<comment type="subcellular location">
    <subcellularLocation>
        <location evidence="1 4">Nucleus</location>
    </subcellularLocation>
</comment>
<dbReference type="InterPro" id="IPR039774">
    <property type="entry name" value="Sin3-like"/>
</dbReference>
<dbReference type="PANTHER" id="PTHR12346:SF8">
    <property type="entry name" value="PAIRED AMPHIPATHIC HELIX PROTEIN SIN3-LIKE 2"/>
    <property type="match status" value="1"/>
</dbReference>
<organism evidence="7">
    <name type="scientific">Populus alba</name>
    <name type="common">White poplar</name>
    <dbReference type="NCBI Taxonomy" id="43335"/>
    <lineage>
        <taxon>Eukaryota</taxon>
        <taxon>Viridiplantae</taxon>
        <taxon>Streptophyta</taxon>
        <taxon>Embryophyta</taxon>
        <taxon>Tracheophyta</taxon>
        <taxon>Spermatophyta</taxon>
        <taxon>Magnoliopsida</taxon>
        <taxon>eudicotyledons</taxon>
        <taxon>Gunneridae</taxon>
        <taxon>Pentapetalae</taxon>
        <taxon>rosids</taxon>
        <taxon>fabids</taxon>
        <taxon>Malpighiales</taxon>
        <taxon>Salicaceae</taxon>
        <taxon>Saliceae</taxon>
        <taxon>Populus</taxon>
    </lineage>
</organism>
<evidence type="ECO:0000256" key="2">
    <source>
        <dbReference type="ARBA" id="ARBA00022491"/>
    </source>
</evidence>
<dbReference type="SMR" id="A0A4U5QPW7"/>
<dbReference type="GO" id="GO:0000118">
    <property type="term" value="C:histone deacetylase complex"/>
    <property type="evidence" value="ECO:0007669"/>
    <property type="project" value="TreeGrafter"/>
</dbReference>
<dbReference type="InterPro" id="IPR036600">
    <property type="entry name" value="PAH_sf"/>
</dbReference>
<dbReference type="SUPFAM" id="SSF47762">
    <property type="entry name" value="PAH2 domain"/>
    <property type="match status" value="3"/>
</dbReference>
<dbReference type="InterPro" id="IPR003822">
    <property type="entry name" value="PAH"/>
</dbReference>
<feature type="compositionally biased region" description="Acidic residues" evidence="5">
    <location>
        <begin position="159"/>
        <end position="170"/>
    </location>
</feature>
<dbReference type="PROSITE" id="PS51477">
    <property type="entry name" value="PAH"/>
    <property type="match status" value="3"/>
</dbReference>
<reference evidence="7" key="1">
    <citation type="submission" date="2018-10" db="EMBL/GenBank/DDBJ databases">
        <title>Population genomic analysis revealed the cold adaptation of white poplar.</title>
        <authorList>
            <person name="Liu Y.-J."/>
        </authorList>
    </citation>
    <scope>NUCLEOTIDE SEQUENCE [LARGE SCALE GENOMIC DNA]</scope>
    <source>
        <strain evidence="7">PAL-ZL1</strain>
    </source>
</reference>
<dbReference type="InterPro" id="IPR013194">
    <property type="entry name" value="HDAC_interact_dom"/>
</dbReference>
<sequence>MEPVQFNFTLNLHDLDAPKTTYKIPLFHPTVLPACTTTSSCINQNAKISSELEKLPGQGDGAAVYQLLKKMKRKRECNDKYATVYLNKLSARFQDQPENIQGFKTVMADIIGHTDRDQSGRLKDIPDDTLDRIAAIFEGHDDLLRDFNSFLPPSHQLSLDDEEEENEADAAEEKEPGLKDAVDFFKKVWILRGMDFYEAFLKTLFPLKNGSRNPDYVYRDALALLAGEPDLLQGFYRFLPASKSIPLAYHVPYSQGLDVNNKRAVLVKAVKEQKHSENLEVVEENDHKKRNFVNKAGGVVAGGGESVIEKCMSDGLGFFGKVKERLSCNFRYERFLKLLFYYTKEKFGESEWKTMVATLIGNHSDLMDELDDFMVKCKNMQESRRCERRDRKRARHESQVLKDELVSVASRTEDYSSNIRSQNQRQKIMAQCNDDRDEIDMLFTWFKSAVEYAEELGDGNDEGKVTKGKRIHFLRCVERLYNDQGLEVLDVFDNNPQHALPILRHRLKQKLEELKHWRDDYEKLWDEVVSRVY</sequence>
<dbReference type="Pfam" id="PF08295">
    <property type="entry name" value="Sin3_corepress"/>
    <property type="match status" value="1"/>
</dbReference>
<dbReference type="STRING" id="43335.A0A4U5QPW7"/>
<evidence type="ECO:0000259" key="6">
    <source>
        <dbReference type="Pfam" id="PF08295"/>
    </source>
</evidence>
<evidence type="ECO:0000256" key="4">
    <source>
        <dbReference type="PROSITE-ProRule" id="PRU00810"/>
    </source>
</evidence>
<dbReference type="Pfam" id="PF02671">
    <property type="entry name" value="PAH"/>
    <property type="match status" value="2"/>
</dbReference>
<proteinExistence type="predicted"/>
<comment type="caution">
    <text evidence="7">The sequence shown here is derived from an EMBL/GenBank/DDBJ whole genome shotgun (WGS) entry which is preliminary data.</text>
</comment>
<name>A0A4U5QPW7_POPAL</name>
<dbReference type="PANTHER" id="PTHR12346">
    <property type="entry name" value="SIN3B-RELATED"/>
    <property type="match status" value="1"/>
</dbReference>
<keyword evidence="3 4" id="KW-0539">Nucleus</keyword>
<dbReference type="Gene3D" id="1.20.1160.11">
    <property type="entry name" value="Paired amphipathic helix"/>
    <property type="match status" value="3"/>
</dbReference>
<dbReference type="GO" id="GO:0003714">
    <property type="term" value="F:transcription corepressor activity"/>
    <property type="evidence" value="ECO:0007669"/>
    <property type="project" value="InterPro"/>
</dbReference>
<dbReference type="GO" id="GO:0000122">
    <property type="term" value="P:negative regulation of transcription by RNA polymerase II"/>
    <property type="evidence" value="ECO:0007669"/>
    <property type="project" value="TreeGrafter"/>
</dbReference>
<evidence type="ECO:0000313" key="7">
    <source>
        <dbReference type="EMBL" id="TKS12914.1"/>
    </source>
</evidence>
<dbReference type="GO" id="GO:0000785">
    <property type="term" value="C:chromatin"/>
    <property type="evidence" value="ECO:0007669"/>
    <property type="project" value="TreeGrafter"/>
</dbReference>
<keyword evidence="2" id="KW-0678">Repressor</keyword>
<accession>A0A4U5QPW7</accession>
<feature type="domain" description="Histone deacetylase interacting" evidence="6">
    <location>
        <begin position="383"/>
        <end position="456"/>
    </location>
</feature>
<evidence type="ECO:0000256" key="3">
    <source>
        <dbReference type="ARBA" id="ARBA00023242"/>
    </source>
</evidence>
<dbReference type="EMBL" id="RCHU01000143">
    <property type="protein sequence ID" value="TKS12914.1"/>
    <property type="molecule type" value="Genomic_DNA"/>
</dbReference>
<evidence type="ECO:0000256" key="1">
    <source>
        <dbReference type="ARBA" id="ARBA00004123"/>
    </source>
</evidence>
<evidence type="ECO:0000256" key="5">
    <source>
        <dbReference type="SAM" id="MobiDB-lite"/>
    </source>
</evidence>
<dbReference type="AlphaFoldDB" id="A0A4U5QPW7"/>
<feature type="region of interest" description="Disordered" evidence="5">
    <location>
        <begin position="154"/>
        <end position="175"/>
    </location>
</feature>